<evidence type="ECO:0000256" key="1">
    <source>
        <dbReference type="ARBA" id="ARBA00004651"/>
    </source>
</evidence>
<evidence type="ECO:0000313" key="7">
    <source>
        <dbReference type="EMBL" id="EIJ24081.1"/>
    </source>
</evidence>
<proteinExistence type="predicted"/>
<evidence type="ECO:0000256" key="5">
    <source>
        <dbReference type="ARBA" id="ARBA00023136"/>
    </source>
</evidence>
<dbReference type="PANTHER" id="PTHR37937:SF1">
    <property type="entry name" value="CONJUGATIVE TRANSFER: DNA TRANSPORT"/>
    <property type="match status" value="1"/>
</dbReference>
<evidence type="ECO:0000256" key="3">
    <source>
        <dbReference type="ARBA" id="ARBA00022692"/>
    </source>
</evidence>
<evidence type="ECO:0000259" key="6">
    <source>
        <dbReference type="Pfam" id="PF12696"/>
    </source>
</evidence>
<dbReference type="CDD" id="cd01127">
    <property type="entry name" value="TrwB_TraG_TraD_VirD4"/>
    <property type="match status" value="1"/>
</dbReference>
<dbReference type="InterPro" id="IPR051539">
    <property type="entry name" value="T4SS-coupling_protein"/>
</dbReference>
<dbReference type="Gene3D" id="3.40.50.300">
    <property type="entry name" value="P-loop containing nucleotide triphosphate hydrolases"/>
    <property type="match status" value="1"/>
</dbReference>
<accession>A0AAV3FK51</accession>
<gene>
    <name evidence="7" type="ORF">HMPREF1315_1095</name>
</gene>
<dbReference type="AlphaFoldDB" id="A0AAV3FK51"/>
<keyword evidence="3" id="KW-0812">Transmembrane</keyword>
<evidence type="ECO:0000256" key="2">
    <source>
        <dbReference type="ARBA" id="ARBA00022475"/>
    </source>
</evidence>
<dbReference type="GO" id="GO:0005886">
    <property type="term" value="C:plasma membrane"/>
    <property type="evidence" value="ECO:0007669"/>
    <property type="project" value="UniProtKB-SubCell"/>
</dbReference>
<dbReference type="Pfam" id="PF12696">
    <property type="entry name" value="TraG-D_C"/>
    <property type="match status" value="1"/>
</dbReference>
<comment type="subcellular location">
    <subcellularLocation>
        <location evidence="1">Cell membrane</location>
        <topology evidence="1">Multi-pass membrane protein</topology>
    </subcellularLocation>
</comment>
<keyword evidence="2" id="KW-1003">Cell membrane</keyword>
<protein>
    <submittedName>
        <fullName evidence="7">TraM recognition site of TraD and TraG</fullName>
    </submittedName>
</protein>
<dbReference type="EMBL" id="AJTJ01000092">
    <property type="protein sequence ID" value="EIJ24081.1"/>
    <property type="molecule type" value="Genomic_DNA"/>
</dbReference>
<dbReference type="InterPro" id="IPR027417">
    <property type="entry name" value="P-loop_NTPase"/>
</dbReference>
<sequence>MSSVIALTPETRSGVFGSLQTMVAFLADPEIIDWIDPHRDTNGNIDERRGLFDPYEFATSEDTLYLLSAQGRPSTALTASLTAVVAFTAFQRAQSEFTGNNRRLPVPLCCVLDEAANICRWPELADVYSYFGSAGIPIMTIWQNPDQGRAAFGETNFGSLFNNANITVYLGGIKDAKFLGEISQLVGQREIVRGSVNIDGTGRRSVNNSIQKENILDVSDLTEWPVGRALLLASQSRAQIVKTLPWTGNRQWADALAQAKAKAREEQRKAA</sequence>
<dbReference type="PANTHER" id="PTHR37937">
    <property type="entry name" value="CONJUGATIVE TRANSFER: DNA TRANSPORT"/>
    <property type="match status" value="1"/>
</dbReference>
<dbReference type="Proteomes" id="UP000005929">
    <property type="component" value="Unassembled WGS sequence"/>
</dbReference>
<comment type="caution">
    <text evidence="7">The sequence shown here is derived from an EMBL/GenBank/DDBJ whole genome shotgun (WGS) entry which is preliminary data.</text>
</comment>
<name>A0AAV3FK51_BIFLL</name>
<feature type="domain" description="TraD/TraG TraM recognition site" evidence="6">
    <location>
        <begin position="107"/>
        <end position="224"/>
    </location>
</feature>
<evidence type="ECO:0000256" key="4">
    <source>
        <dbReference type="ARBA" id="ARBA00022989"/>
    </source>
</evidence>
<keyword evidence="5" id="KW-0472">Membrane</keyword>
<keyword evidence="4" id="KW-1133">Transmembrane helix</keyword>
<organism evidence="7 8">
    <name type="scientific">Bifidobacterium longum subsp. longum 2-2B</name>
    <dbReference type="NCBI Taxonomy" id="1161745"/>
    <lineage>
        <taxon>Bacteria</taxon>
        <taxon>Bacillati</taxon>
        <taxon>Actinomycetota</taxon>
        <taxon>Actinomycetes</taxon>
        <taxon>Bifidobacteriales</taxon>
        <taxon>Bifidobacteriaceae</taxon>
        <taxon>Bifidobacterium</taxon>
    </lineage>
</organism>
<dbReference type="SUPFAM" id="SSF52540">
    <property type="entry name" value="P-loop containing nucleoside triphosphate hydrolases"/>
    <property type="match status" value="1"/>
</dbReference>
<reference evidence="7 8" key="1">
    <citation type="journal article" date="2013" name="Genome Announc.">
        <title>Draft Genome Sequences of Two Pairs of Human Intestinal Bifidobacterium longum subsp. longum Strains, 44B and 1-6B and 35B and 2-2B, Consecutively Isolated from Two Children after a 5-Year Time Period.</title>
        <authorList>
            <person name="Shkoporov A.N."/>
            <person name="Efimov B.A."/>
            <person name="Khokhlova E.V."/>
            <person name="Chaplin A.V."/>
            <person name="Kafarskaya L.I."/>
            <person name="Durkin A.S."/>
            <person name="McCorrison J."/>
            <person name="Torralba M."/>
            <person name="Gillis M."/>
            <person name="Sutton G."/>
            <person name="Weibel D.B."/>
            <person name="Nelson K.E."/>
            <person name="Smeianov V.V."/>
        </authorList>
    </citation>
    <scope>NUCLEOTIDE SEQUENCE [LARGE SCALE GENOMIC DNA]</scope>
    <source>
        <strain evidence="7 8">2-2B</strain>
    </source>
</reference>
<evidence type="ECO:0000313" key="8">
    <source>
        <dbReference type="Proteomes" id="UP000005929"/>
    </source>
</evidence>
<dbReference type="InterPro" id="IPR032689">
    <property type="entry name" value="TraG-D_C"/>
</dbReference>